<evidence type="ECO:0000256" key="5">
    <source>
        <dbReference type="PIRSR" id="PIRSR600821-52"/>
    </source>
</evidence>
<dbReference type="GO" id="GO:0030632">
    <property type="term" value="P:D-alanine biosynthetic process"/>
    <property type="evidence" value="ECO:0007669"/>
    <property type="project" value="TreeGrafter"/>
</dbReference>
<dbReference type="InterPro" id="IPR020622">
    <property type="entry name" value="Ala_racemase_pyridoxalP-BS"/>
</dbReference>
<feature type="domain" description="Alanine racemase C-terminal" evidence="6">
    <location>
        <begin position="242"/>
        <end position="355"/>
    </location>
</feature>
<comment type="caution">
    <text evidence="7">The sequence shown here is derived from an EMBL/GenBank/DDBJ whole genome shotgun (WGS) entry which is preliminary data.</text>
</comment>
<dbReference type="InterPro" id="IPR009006">
    <property type="entry name" value="Ala_racemase/Decarboxylase_C"/>
</dbReference>
<sequence>MQKIIAKINLKSIEDNARAFRALTGTKLCAVVKADAYGHGAEAVACALSGEADMFAVALLDEAKAIRTAACGRPVLVLTPPSDEAMADELIVNGFIASVPDLKTAELICREAGRLGRPARAHLQVNTGMNRYGMNASVLGKVCKFLRSCPLVSTEGLYSHLCSHSREQSERQRLLFVRMREICRRYFPDVCCHLSATYGALLGREFAFDMVRIGLGLYGYLPAVAEGAETGIKAVGPRLKKAMKVYAQAAQSRKYSFGEQGYSSPENERENLPERLTVWRVGYADGFFRKRKNGMAGAEKNLSPLCMDACLRRGGSRPGAMTPVMTDADKTAEALGTISYEVLCSVTRRAEFAYDYR</sequence>
<dbReference type="SMART" id="SM01005">
    <property type="entry name" value="Ala_racemase_C"/>
    <property type="match status" value="1"/>
</dbReference>
<dbReference type="InterPro" id="IPR029066">
    <property type="entry name" value="PLP-binding_barrel"/>
</dbReference>
<dbReference type="PRINTS" id="PR00992">
    <property type="entry name" value="ALARACEMASE"/>
</dbReference>
<evidence type="ECO:0000313" key="7">
    <source>
        <dbReference type="EMBL" id="HIU59715.1"/>
    </source>
</evidence>
<evidence type="ECO:0000256" key="4">
    <source>
        <dbReference type="PIRSR" id="PIRSR600821-50"/>
    </source>
</evidence>
<proteinExistence type="predicted"/>
<dbReference type="SUPFAM" id="SSF50621">
    <property type="entry name" value="Alanine racemase C-terminal domain-like"/>
    <property type="match status" value="1"/>
</dbReference>
<dbReference type="Gene3D" id="3.20.20.10">
    <property type="entry name" value="Alanine racemase"/>
    <property type="match status" value="1"/>
</dbReference>
<dbReference type="Pfam" id="PF01168">
    <property type="entry name" value="Ala_racemase_N"/>
    <property type="match status" value="1"/>
</dbReference>
<dbReference type="InterPro" id="IPR000821">
    <property type="entry name" value="Ala_racemase"/>
</dbReference>
<accession>A0A9D1MGG5</accession>
<dbReference type="PANTHER" id="PTHR30511:SF0">
    <property type="entry name" value="ALANINE RACEMASE, CATABOLIC-RELATED"/>
    <property type="match status" value="1"/>
</dbReference>
<comment type="cofactor">
    <cofactor evidence="1 4">
        <name>pyridoxal 5'-phosphate</name>
        <dbReference type="ChEBI" id="CHEBI:597326"/>
    </cofactor>
</comment>
<keyword evidence="3" id="KW-0413">Isomerase</keyword>
<feature type="modified residue" description="N6-(pyridoxal phosphate)lysine" evidence="4">
    <location>
        <position position="33"/>
    </location>
</feature>
<feature type="binding site" evidence="5">
    <location>
        <position position="307"/>
    </location>
    <ligand>
        <name>substrate</name>
    </ligand>
</feature>
<dbReference type="Proteomes" id="UP000824081">
    <property type="component" value="Unassembled WGS sequence"/>
</dbReference>
<name>A0A9D1MGG5_9FIRM</name>
<dbReference type="GO" id="GO:0005829">
    <property type="term" value="C:cytosol"/>
    <property type="evidence" value="ECO:0007669"/>
    <property type="project" value="TreeGrafter"/>
</dbReference>
<organism evidence="7 8">
    <name type="scientific">Candidatus Scatosoma pullistercoris</name>
    <dbReference type="NCBI Taxonomy" id="2840934"/>
    <lineage>
        <taxon>Bacteria</taxon>
        <taxon>Bacillati</taxon>
        <taxon>Bacillota</taxon>
        <taxon>Clostridia</taxon>
        <taxon>Candidatus Scatosoma</taxon>
    </lineage>
</organism>
<dbReference type="InterPro" id="IPR011079">
    <property type="entry name" value="Ala_racemase_C"/>
</dbReference>
<evidence type="ECO:0000256" key="3">
    <source>
        <dbReference type="ARBA" id="ARBA00023235"/>
    </source>
</evidence>
<dbReference type="GO" id="GO:0008784">
    <property type="term" value="F:alanine racemase activity"/>
    <property type="evidence" value="ECO:0007669"/>
    <property type="project" value="InterPro"/>
</dbReference>
<gene>
    <name evidence="7" type="ORF">IAC57_06395</name>
</gene>
<reference evidence="7" key="2">
    <citation type="journal article" date="2021" name="PeerJ">
        <title>Extensive microbial diversity within the chicken gut microbiome revealed by metagenomics and culture.</title>
        <authorList>
            <person name="Gilroy R."/>
            <person name="Ravi A."/>
            <person name="Getino M."/>
            <person name="Pursley I."/>
            <person name="Horton D.L."/>
            <person name="Alikhan N.F."/>
            <person name="Baker D."/>
            <person name="Gharbi K."/>
            <person name="Hall N."/>
            <person name="Watson M."/>
            <person name="Adriaenssens E.M."/>
            <person name="Foster-Nyarko E."/>
            <person name="Jarju S."/>
            <person name="Secka A."/>
            <person name="Antonio M."/>
            <person name="Oren A."/>
            <person name="Chaudhuri R.R."/>
            <person name="La Ragione R."/>
            <person name="Hildebrand F."/>
            <person name="Pallen M.J."/>
        </authorList>
    </citation>
    <scope>NUCLEOTIDE SEQUENCE</scope>
    <source>
        <strain evidence="7">11687</strain>
    </source>
</reference>
<reference evidence="7" key="1">
    <citation type="submission" date="2020-10" db="EMBL/GenBank/DDBJ databases">
        <authorList>
            <person name="Gilroy R."/>
        </authorList>
    </citation>
    <scope>NUCLEOTIDE SEQUENCE</scope>
    <source>
        <strain evidence="7">11687</strain>
    </source>
</reference>
<dbReference type="EMBL" id="DVMZ01000172">
    <property type="protein sequence ID" value="HIU59715.1"/>
    <property type="molecule type" value="Genomic_DNA"/>
</dbReference>
<dbReference type="PANTHER" id="PTHR30511">
    <property type="entry name" value="ALANINE RACEMASE"/>
    <property type="match status" value="1"/>
</dbReference>
<evidence type="ECO:0000256" key="2">
    <source>
        <dbReference type="ARBA" id="ARBA00022898"/>
    </source>
</evidence>
<evidence type="ECO:0000259" key="6">
    <source>
        <dbReference type="SMART" id="SM01005"/>
    </source>
</evidence>
<dbReference type="SUPFAM" id="SSF51419">
    <property type="entry name" value="PLP-binding barrel"/>
    <property type="match status" value="1"/>
</dbReference>
<evidence type="ECO:0000313" key="8">
    <source>
        <dbReference type="Proteomes" id="UP000824081"/>
    </source>
</evidence>
<dbReference type="Gene3D" id="2.40.37.10">
    <property type="entry name" value="Lyase, Ornithine Decarboxylase, Chain A, domain 1"/>
    <property type="match status" value="1"/>
</dbReference>
<keyword evidence="2 4" id="KW-0663">Pyridoxal phosphate</keyword>
<protein>
    <submittedName>
        <fullName evidence="7">Alanine racemase</fullName>
    </submittedName>
</protein>
<dbReference type="AlphaFoldDB" id="A0A9D1MGG5"/>
<evidence type="ECO:0000256" key="1">
    <source>
        <dbReference type="ARBA" id="ARBA00001933"/>
    </source>
</evidence>
<dbReference type="GO" id="GO:0030170">
    <property type="term" value="F:pyridoxal phosphate binding"/>
    <property type="evidence" value="ECO:0007669"/>
    <property type="project" value="TreeGrafter"/>
</dbReference>
<dbReference type="Pfam" id="PF00842">
    <property type="entry name" value="Ala_racemase_C"/>
    <property type="match status" value="1"/>
</dbReference>
<feature type="binding site" evidence="5">
    <location>
        <position position="131"/>
    </location>
    <ligand>
        <name>substrate</name>
    </ligand>
</feature>
<dbReference type="PROSITE" id="PS00395">
    <property type="entry name" value="ALANINE_RACEMASE"/>
    <property type="match status" value="1"/>
</dbReference>
<dbReference type="InterPro" id="IPR001608">
    <property type="entry name" value="Ala_racemase_N"/>
</dbReference>